<evidence type="ECO:0000313" key="2">
    <source>
        <dbReference type="Proteomes" id="UP000694892"/>
    </source>
</evidence>
<dbReference type="Proteomes" id="UP000694892">
    <property type="component" value="Chromosome 1L"/>
</dbReference>
<dbReference type="PANTHER" id="PTHR21301:SF10">
    <property type="entry name" value="REVERSE TRANSCRIPTASE DOMAIN-CONTAINING PROTEIN"/>
    <property type="match status" value="1"/>
</dbReference>
<reference evidence="2" key="1">
    <citation type="journal article" date="2016" name="Nature">
        <title>Genome evolution in the allotetraploid frog Xenopus laevis.</title>
        <authorList>
            <person name="Session A.M."/>
            <person name="Uno Y."/>
            <person name="Kwon T."/>
            <person name="Chapman J.A."/>
            <person name="Toyoda A."/>
            <person name="Takahashi S."/>
            <person name="Fukui A."/>
            <person name="Hikosaka A."/>
            <person name="Suzuki A."/>
            <person name="Kondo M."/>
            <person name="van Heeringen S.J."/>
            <person name="Quigley I."/>
            <person name="Heinz S."/>
            <person name="Ogino H."/>
            <person name="Ochi H."/>
            <person name="Hellsten U."/>
            <person name="Lyons J.B."/>
            <person name="Simakov O."/>
            <person name="Putnam N."/>
            <person name="Stites J."/>
            <person name="Kuroki Y."/>
            <person name="Tanaka T."/>
            <person name="Michiue T."/>
            <person name="Watanabe M."/>
            <person name="Bogdanovic O."/>
            <person name="Lister R."/>
            <person name="Georgiou G."/>
            <person name="Paranjpe S.S."/>
            <person name="van Kruijsbergen I."/>
            <person name="Shu S."/>
            <person name="Carlson J."/>
            <person name="Kinoshita T."/>
            <person name="Ohta Y."/>
            <person name="Mawaribuchi S."/>
            <person name="Jenkins J."/>
            <person name="Grimwood J."/>
            <person name="Schmutz J."/>
            <person name="Mitros T."/>
            <person name="Mozaffari S.V."/>
            <person name="Suzuki Y."/>
            <person name="Haramoto Y."/>
            <person name="Yamamoto T.S."/>
            <person name="Takagi C."/>
            <person name="Heald R."/>
            <person name="Miller K."/>
            <person name="Haudenschild C."/>
            <person name="Kitzman J."/>
            <person name="Nakayama T."/>
            <person name="Izutsu Y."/>
            <person name="Robert J."/>
            <person name="Fortriede J."/>
            <person name="Burns K."/>
            <person name="Lotay V."/>
            <person name="Karimi K."/>
            <person name="Yasuoka Y."/>
            <person name="Dichmann D.S."/>
            <person name="Flajnik M.F."/>
            <person name="Houston D.W."/>
            <person name="Shendure J."/>
            <person name="DuPasquier L."/>
            <person name="Vize P.D."/>
            <person name="Zorn A.M."/>
            <person name="Ito M."/>
            <person name="Marcotte E.M."/>
            <person name="Wallingford J.B."/>
            <person name="Ito Y."/>
            <person name="Asashima M."/>
            <person name="Ueno N."/>
            <person name="Matsuda Y."/>
            <person name="Veenstra G.J."/>
            <person name="Fujiyama A."/>
            <person name="Harland R.M."/>
            <person name="Taira M."/>
            <person name="Rokhsar D.S."/>
        </authorList>
    </citation>
    <scope>NUCLEOTIDE SEQUENCE [LARGE SCALE GENOMIC DNA]</scope>
    <source>
        <strain evidence="2">J</strain>
    </source>
</reference>
<dbReference type="PANTHER" id="PTHR21301">
    <property type="entry name" value="REVERSE TRANSCRIPTASE"/>
    <property type="match status" value="1"/>
</dbReference>
<organism evidence="1 2">
    <name type="scientific">Xenopus laevis</name>
    <name type="common">African clawed frog</name>
    <dbReference type="NCBI Taxonomy" id="8355"/>
    <lineage>
        <taxon>Eukaryota</taxon>
        <taxon>Metazoa</taxon>
        <taxon>Chordata</taxon>
        <taxon>Craniata</taxon>
        <taxon>Vertebrata</taxon>
        <taxon>Euteleostomi</taxon>
        <taxon>Amphibia</taxon>
        <taxon>Batrachia</taxon>
        <taxon>Anura</taxon>
        <taxon>Pipoidea</taxon>
        <taxon>Pipidae</taxon>
        <taxon>Xenopodinae</taxon>
        <taxon>Xenopus</taxon>
        <taxon>Xenopus</taxon>
    </lineage>
</organism>
<evidence type="ECO:0008006" key="3">
    <source>
        <dbReference type="Google" id="ProtNLM"/>
    </source>
</evidence>
<evidence type="ECO:0000313" key="1">
    <source>
        <dbReference type="EMBL" id="OCU02324.1"/>
    </source>
</evidence>
<accession>A0A974E2K4</accession>
<proteinExistence type="predicted"/>
<protein>
    <recommendedName>
        <fullName evidence="3">Reverse transcriptase domain-containing protein</fullName>
    </recommendedName>
</protein>
<dbReference type="EMBL" id="CM004466">
    <property type="protein sequence ID" value="OCU02324.1"/>
    <property type="molecule type" value="Genomic_DNA"/>
</dbReference>
<gene>
    <name evidence="1" type="ORF">XELAEV_18008087mg</name>
</gene>
<dbReference type="AlphaFoldDB" id="A0A974E2K4"/>
<sequence length="253" mass="29372">MLCTQYANLFMAKLEEDFLSTSNTKPLTYLLYIDDIFIIWTDTEQELIPFHKQFQDFHPTINLKMSYSPTHIHSGNNHSHQGKYYSNHHIALQYNCICSDTAERNLHLKTLKVDINRGFNPMIEDQYIHAATRIPRSQLPQYKQKPEINRVPLVVTYNPQLRTLRKIACQPKVTNNKKCLIAPHQKWNIPLCQKIMQNLPHILTSDKIPILDTLEEYSIHNHYNCSSSNVVYLIQCTKCITGGLYIGETGLSL</sequence>
<name>A0A974E2K4_XENLA</name>